<feature type="coiled-coil region" evidence="3">
    <location>
        <begin position="322"/>
        <end position="356"/>
    </location>
</feature>
<evidence type="ECO:0000259" key="5">
    <source>
        <dbReference type="PROSITE" id="PS50887"/>
    </source>
</evidence>
<feature type="domain" description="GGDEF" evidence="5">
    <location>
        <begin position="387"/>
        <end position="520"/>
    </location>
</feature>
<dbReference type="InterPro" id="IPR043128">
    <property type="entry name" value="Rev_trsase/Diguanyl_cyclase"/>
</dbReference>
<accession>A0AAE3CIR9</accession>
<dbReference type="InterPro" id="IPR000160">
    <property type="entry name" value="GGDEF_dom"/>
</dbReference>
<dbReference type="SUPFAM" id="SSF55073">
    <property type="entry name" value="Nucleotide cyclase"/>
    <property type="match status" value="1"/>
</dbReference>
<protein>
    <recommendedName>
        <fullName evidence="1">diguanylate cyclase</fullName>
        <ecNumber evidence="1">2.7.7.65</ecNumber>
    </recommendedName>
</protein>
<dbReference type="PANTHER" id="PTHR45138:SF9">
    <property type="entry name" value="DIGUANYLATE CYCLASE DGCM-RELATED"/>
    <property type="match status" value="1"/>
</dbReference>
<dbReference type="EC" id="2.7.7.65" evidence="1"/>
<dbReference type="Gene3D" id="3.30.70.270">
    <property type="match status" value="1"/>
</dbReference>
<keyword evidence="3" id="KW-0175">Coiled coil</keyword>
<sequence>MTELDPKEVGLSVLKTLLQENLSADPENYRLVYHKLFGAEEGFTPKSALPADWRETLGNFLQEWDRSQAGLAHIQKLQQRHTLLAKARDSAEIFAAMAKLVARWRALPTRGSACDEESGDSSVTMPQIWFRGLRSGFAIPLENDDQGQAIIEAVDRLVGDTATPAEDLVQLLRNLWHLLEEKEREKEQIQDIYRRALRLLFSSSAESFTKTPWFGEQLRSLGKEFDAPPESARRAQELLSGLSELLYRQEQRRELVNDVDKTLEELLQLVFQYIENLSEGSTETYTEFVRLSSEIEQSEDPTQIRQLVGHLVERSRGLQDMLRESRTALREARVQLETARSRVQDMEEEISQLNLLVHEDPLTHLLNRRGLHLAFERESARLARQNGVLSIALLDLDYFKKINDHYGHETGDEVLRHFSRLLRQSLRAEDAIARYGGEEFVILMPGADPDTAIQILQRLQTSLHAQPLLTGKQQGIIVSFSAGVVGWSPATSLETALADADQALYRAKRDGRQRIYRSQGQPAPSSVQSDRTTST</sequence>
<dbReference type="AlphaFoldDB" id="A0AAE3CIR9"/>
<dbReference type="InterPro" id="IPR029787">
    <property type="entry name" value="Nucleotide_cyclase"/>
</dbReference>
<evidence type="ECO:0000256" key="1">
    <source>
        <dbReference type="ARBA" id="ARBA00012528"/>
    </source>
</evidence>
<keyword evidence="7" id="KW-1185">Reference proteome</keyword>
<dbReference type="Proteomes" id="UP001197378">
    <property type="component" value="Unassembled WGS sequence"/>
</dbReference>
<name>A0AAE3CIR9_9PROT</name>
<dbReference type="PROSITE" id="PS50887">
    <property type="entry name" value="GGDEF"/>
    <property type="match status" value="1"/>
</dbReference>
<dbReference type="RefSeq" id="WP_215871820.1">
    <property type="nucleotide sequence ID" value="NZ_JAAXYO010000029.1"/>
</dbReference>
<feature type="compositionally biased region" description="Polar residues" evidence="4">
    <location>
        <begin position="516"/>
        <end position="535"/>
    </location>
</feature>
<evidence type="ECO:0000256" key="3">
    <source>
        <dbReference type="SAM" id="Coils"/>
    </source>
</evidence>
<evidence type="ECO:0000313" key="7">
    <source>
        <dbReference type="Proteomes" id="UP001197378"/>
    </source>
</evidence>
<comment type="caution">
    <text evidence="6">The sequence shown here is derived from an EMBL/GenBank/DDBJ whole genome shotgun (WGS) entry which is preliminary data.</text>
</comment>
<reference evidence="6" key="1">
    <citation type="journal article" date="2021" name="ISME J.">
        <title>Genomic evolution of the class Acidithiobacillia: deep-branching Proteobacteria living in extreme acidic conditions.</title>
        <authorList>
            <person name="Moya-Beltran A."/>
            <person name="Beard S."/>
            <person name="Rojas-Villalobos C."/>
            <person name="Issotta F."/>
            <person name="Gallardo Y."/>
            <person name="Ulloa R."/>
            <person name="Giaveno A."/>
            <person name="Degli Esposti M."/>
            <person name="Johnson D.B."/>
            <person name="Quatrini R."/>
        </authorList>
    </citation>
    <scope>NUCLEOTIDE SEQUENCE</scope>
    <source>
        <strain evidence="6">VAN18-1</strain>
    </source>
</reference>
<feature type="region of interest" description="Disordered" evidence="4">
    <location>
        <begin position="511"/>
        <end position="535"/>
    </location>
</feature>
<dbReference type="SMART" id="SM00267">
    <property type="entry name" value="GGDEF"/>
    <property type="match status" value="1"/>
</dbReference>
<evidence type="ECO:0000256" key="4">
    <source>
        <dbReference type="SAM" id="MobiDB-lite"/>
    </source>
</evidence>
<dbReference type="Pfam" id="PF00990">
    <property type="entry name" value="GGDEF"/>
    <property type="match status" value="1"/>
</dbReference>
<proteinExistence type="predicted"/>
<dbReference type="EMBL" id="JAAXYO010000029">
    <property type="protein sequence ID" value="MBU2786979.1"/>
    <property type="molecule type" value="Genomic_DNA"/>
</dbReference>
<organism evidence="6 7">
    <name type="scientific">Igneacidithiobacillus copahuensis</name>
    <dbReference type="NCBI Taxonomy" id="2724909"/>
    <lineage>
        <taxon>Bacteria</taxon>
        <taxon>Pseudomonadati</taxon>
        <taxon>Pseudomonadota</taxon>
        <taxon>Acidithiobacillia</taxon>
        <taxon>Acidithiobacillales</taxon>
        <taxon>Acidithiobacillaceae</taxon>
        <taxon>Igneacidithiobacillus</taxon>
    </lineage>
</organism>
<gene>
    <name evidence="6" type="ORF">HFQ13_01895</name>
</gene>
<dbReference type="GO" id="GO:0052621">
    <property type="term" value="F:diguanylate cyclase activity"/>
    <property type="evidence" value="ECO:0007669"/>
    <property type="project" value="UniProtKB-EC"/>
</dbReference>
<comment type="catalytic activity">
    <reaction evidence="2">
        <text>2 GTP = 3',3'-c-di-GMP + 2 diphosphate</text>
        <dbReference type="Rhea" id="RHEA:24898"/>
        <dbReference type="ChEBI" id="CHEBI:33019"/>
        <dbReference type="ChEBI" id="CHEBI:37565"/>
        <dbReference type="ChEBI" id="CHEBI:58805"/>
        <dbReference type="EC" id="2.7.7.65"/>
    </reaction>
</comment>
<dbReference type="FunFam" id="3.30.70.270:FF:000001">
    <property type="entry name" value="Diguanylate cyclase domain protein"/>
    <property type="match status" value="1"/>
</dbReference>
<dbReference type="InterPro" id="IPR050469">
    <property type="entry name" value="Diguanylate_Cyclase"/>
</dbReference>
<dbReference type="CDD" id="cd01949">
    <property type="entry name" value="GGDEF"/>
    <property type="match status" value="1"/>
</dbReference>
<dbReference type="PANTHER" id="PTHR45138">
    <property type="entry name" value="REGULATORY COMPONENTS OF SENSORY TRANSDUCTION SYSTEM"/>
    <property type="match status" value="1"/>
</dbReference>
<evidence type="ECO:0000256" key="2">
    <source>
        <dbReference type="ARBA" id="ARBA00034247"/>
    </source>
</evidence>
<evidence type="ECO:0000313" key="6">
    <source>
        <dbReference type="EMBL" id="MBU2786979.1"/>
    </source>
</evidence>
<feature type="coiled-coil region" evidence="3">
    <location>
        <begin position="168"/>
        <end position="199"/>
    </location>
</feature>
<dbReference type="NCBIfam" id="TIGR00254">
    <property type="entry name" value="GGDEF"/>
    <property type="match status" value="1"/>
</dbReference>